<comment type="caution">
    <text evidence="1">The sequence shown here is derived from an EMBL/GenBank/DDBJ whole genome shotgun (WGS) entry which is preliminary data.</text>
</comment>
<dbReference type="InterPro" id="IPR022789">
    <property type="entry name" value="ParD"/>
</dbReference>
<name>A0A2M7YFP3_9BACT</name>
<sequence length="82" mass="9430">MAEIQVERCRLSIDVGPEDRRRIKMSAAIHNETIRDYVLKAVMERLQQDSKHTDSLLSMNGDADPVLANLWNNEKDSAYDKL</sequence>
<dbReference type="Pfam" id="PF09386">
    <property type="entry name" value="ParD"/>
    <property type="match status" value="1"/>
</dbReference>
<dbReference type="Gene3D" id="6.10.180.10">
    <property type="entry name" value="Antitoxin ParD"/>
    <property type="match status" value="1"/>
</dbReference>
<organism evidence="1 2">
    <name type="scientific">bacterium (Candidatus Ratteibacteria) CG_4_9_14_3_um_filter_41_21</name>
    <dbReference type="NCBI Taxonomy" id="2014289"/>
    <lineage>
        <taxon>Bacteria</taxon>
        <taxon>Candidatus Ratteibacteria</taxon>
    </lineage>
</organism>
<proteinExistence type="predicted"/>
<reference evidence="2" key="1">
    <citation type="submission" date="2017-09" db="EMBL/GenBank/DDBJ databases">
        <title>Depth-based differentiation of microbial function through sediment-hosted aquifers and enrichment of novel symbionts in the deep terrestrial subsurface.</title>
        <authorList>
            <person name="Probst A.J."/>
            <person name="Ladd B."/>
            <person name="Jarett J.K."/>
            <person name="Geller-Mcgrath D.E."/>
            <person name="Sieber C.M.K."/>
            <person name="Emerson J.B."/>
            <person name="Anantharaman K."/>
            <person name="Thomas B.C."/>
            <person name="Malmstrom R."/>
            <person name="Stieglmeier M."/>
            <person name="Klingl A."/>
            <person name="Woyke T."/>
            <person name="Ryan C.M."/>
            <person name="Banfield J.F."/>
        </authorList>
    </citation>
    <scope>NUCLEOTIDE SEQUENCE [LARGE SCALE GENOMIC DNA]</scope>
</reference>
<evidence type="ECO:0000313" key="1">
    <source>
        <dbReference type="EMBL" id="PJA61789.1"/>
    </source>
</evidence>
<protein>
    <recommendedName>
        <fullName evidence="3">Antitoxin</fullName>
    </recommendedName>
</protein>
<dbReference type="AlphaFoldDB" id="A0A2M7YFP3"/>
<evidence type="ECO:0008006" key="3">
    <source>
        <dbReference type="Google" id="ProtNLM"/>
    </source>
</evidence>
<dbReference type="InterPro" id="IPR038296">
    <property type="entry name" value="ParD_sf"/>
</dbReference>
<dbReference type="Proteomes" id="UP000229213">
    <property type="component" value="Unassembled WGS sequence"/>
</dbReference>
<evidence type="ECO:0000313" key="2">
    <source>
        <dbReference type="Proteomes" id="UP000229213"/>
    </source>
</evidence>
<accession>A0A2M7YFP3</accession>
<gene>
    <name evidence="1" type="ORF">CO162_04400</name>
</gene>
<dbReference type="EMBL" id="PFWI01000152">
    <property type="protein sequence ID" value="PJA61789.1"/>
    <property type="molecule type" value="Genomic_DNA"/>
</dbReference>